<gene>
    <name evidence="8" type="ORF">GKE73_10925</name>
</gene>
<dbReference type="InterPro" id="IPR050090">
    <property type="entry name" value="Tyrosine_recombinase_XerCD"/>
</dbReference>
<evidence type="ECO:0000259" key="6">
    <source>
        <dbReference type="PROSITE" id="PS51898"/>
    </source>
</evidence>
<dbReference type="GO" id="GO:0015074">
    <property type="term" value="P:DNA integration"/>
    <property type="evidence" value="ECO:0007669"/>
    <property type="project" value="UniProtKB-KW"/>
</dbReference>
<proteinExistence type="inferred from homology"/>
<feature type="domain" description="Core-binding (CB)" evidence="7">
    <location>
        <begin position="129"/>
        <end position="211"/>
    </location>
</feature>
<evidence type="ECO:0000256" key="1">
    <source>
        <dbReference type="ARBA" id="ARBA00008857"/>
    </source>
</evidence>
<evidence type="ECO:0000256" key="2">
    <source>
        <dbReference type="ARBA" id="ARBA00022908"/>
    </source>
</evidence>
<dbReference type="PANTHER" id="PTHR30349">
    <property type="entry name" value="PHAGE INTEGRASE-RELATED"/>
    <property type="match status" value="1"/>
</dbReference>
<dbReference type="EMBL" id="WLYX01000001">
    <property type="protein sequence ID" value="MTD33429.1"/>
    <property type="molecule type" value="Genomic_DNA"/>
</dbReference>
<dbReference type="Pfam" id="PF20172">
    <property type="entry name" value="DUF6538"/>
    <property type="match status" value="1"/>
</dbReference>
<dbReference type="InterPro" id="IPR011010">
    <property type="entry name" value="DNA_brk_join_enz"/>
</dbReference>
<evidence type="ECO:0000256" key="3">
    <source>
        <dbReference type="ARBA" id="ARBA00023125"/>
    </source>
</evidence>
<dbReference type="InterPro" id="IPR046668">
    <property type="entry name" value="DUF6538"/>
</dbReference>
<name>A0A844GCQ8_9NEIS</name>
<dbReference type="Gene3D" id="1.10.443.10">
    <property type="entry name" value="Intergrase catalytic core"/>
    <property type="match status" value="1"/>
</dbReference>
<dbReference type="InterPro" id="IPR044068">
    <property type="entry name" value="CB"/>
</dbReference>
<organism evidence="8 9">
    <name type="scientific">Paludibacterium denitrificans</name>
    <dbReference type="NCBI Taxonomy" id="2675226"/>
    <lineage>
        <taxon>Bacteria</taxon>
        <taxon>Pseudomonadati</taxon>
        <taxon>Pseudomonadota</taxon>
        <taxon>Betaproteobacteria</taxon>
        <taxon>Neisseriales</taxon>
        <taxon>Chromobacteriaceae</taxon>
        <taxon>Paludibacterium</taxon>
    </lineage>
</organism>
<keyword evidence="2" id="KW-0229">DNA integration</keyword>
<evidence type="ECO:0000313" key="9">
    <source>
        <dbReference type="Proteomes" id="UP000446658"/>
    </source>
</evidence>
<keyword evidence="9" id="KW-1185">Reference proteome</keyword>
<evidence type="ECO:0000313" key="8">
    <source>
        <dbReference type="EMBL" id="MTD33429.1"/>
    </source>
</evidence>
<reference evidence="8 9" key="1">
    <citation type="submission" date="2019-11" db="EMBL/GenBank/DDBJ databases">
        <title>Draft genome sequence of Paludibacterium sp. dN18-1.</title>
        <authorList>
            <person name="Im W.-T."/>
        </authorList>
    </citation>
    <scope>NUCLEOTIDE SEQUENCE [LARGE SCALE GENOMIC DNA]</scope>
    <source>
        <strain evidence="9">dN 18-1</strain>
    </source>
</reference>
<dbReference type="GO" id="GO:0003677">
    <property type="term" value="F:DNA binding"/>
    <property type="evidence" value="ECO:0007669"/>
    <property type="project" value="UniProtKB-UniRule"/>
</dbReference>
<evidence type="ECO:0000259" key="7">
    <source>
        <dbReference type="PROSITE" id="PS51900"/>
    </source>
</evidence>
<evidence type="ECO:0000256" key="4">
    <source>
        <dbReference type="ARBA" id="ARBA00023172"/>
    </source>
</evidence>
<comment type="caution">
    <text evidence="8">The sequence shown here is derived from an EMBL/GenBank/DDBJ whole genome shotgun (WGS) entry which is preliminary data.</text>
</comment>
<protein>
    <submittedName>
        <fullName evidence="8">Tyrosine-type recombinase/integrase</fullName>
    </submittedName>
</protein>
<keyword evidence="3 5" id="KW-0238">DNA-binding</keyword>
<feature type="domain" description="Tyr recombinase" evidence="6">
    <location>
        <begin position="237"/>
        <end position="416"/>
    </location>
</feature>
<dbReference type="Pfam" id="PF00589">
    <property type="entry name" value="Phage_integrase"/>
    <property type="match status" value="1"/>
</dbReference>
<evidence type="ECO:0000256" key="5">
    <source>
        <dbReference type="PROSITE-ProRule" id="PRU01248"/>
    </source>
</evidence>
<dbReference type="Gene3D" id="1.10.150.130">
    <property type="match status" value="1"/>
</dbReference>
<sequence length="422" mass="47068">MSFENLERIGETYYASMHVPPDVREALGKRRLRKSLRTKDKRTAIHRARLVIDQWWSEIHAARKSLTNTPDQQTLDALAWREELFALASDPDQQEALEYRLSDVAEKIEQKAGIEAAQTFYGIATGKVTPVHPLIEKWKAYSAKSVKPKTLAMYAADVERMAEKIETLEDFTKGGVRAWLWGLAEVTAGGLAEATQRRILNGLSNFWRWCHAQGLIDEDASNPTIGVALHKGAGPKIQRIPFTAVQIVDLWKKAVSKGDPALADLIYLGAYTGARIEELCSLTCSDISPDWRFFTVRDAKTSAGNRDVPIHSKLLPVIRRLCNESKDDFLIPSTAKNSHGKRSDPLGKRFGRLKDELGHGPERVFHSIRKTVATMLENAGVSEGVAADILGHEKSTITYGLYSGGTSIENKTKAIENLKYSW</sequence>
<keyword evidence="4" id="KW-0233">DNA recombination</keyword>
<comment type="similarity">
    <text evidence="1">Belongs to the 'phage' integrase family.</text>
</comment>
<dbReference type="AlphaFoldDB" id="A0A844GCQ8"/>
<dbReference type="PANTHER" id="PTHR30349:SF41">
    <property type="entry name" value="INTEGRASE_RECOMBINASE PROTEIN MJ0367-RELATED"/>
    <property type="match status" value="1"/>
</dbReference>
<accession>A0A844GCQ8</accession>
<dbReference type="InterPro" id="IPR010998">
    <property type="entry name" value="Integrase_recombinase_N"/>
</dbReference>
<dbReference type="PROSITE" id="PS51900">
    <property type="entry name" value="CB"/>
    <property type="match status" value="1"/>
</dbReference>
<dbReference type="PROSITE" id="PS51898">
    <property type="entry name" value="TYR_RECOMBINASE"/>
    <property type="match status" value="1"/>
</dbReference>
<dbReference type="InterPro" id="IPR002104">
    <property type="entry name" value="Integrase_catalytic"/>
</dbReference>
<dbReference type="RefSeq" id="WP_230370357.1">
    <property type="nucleotide sequence ID" value="NZ_WLYX01000001.1"/>
</dbReference>
<dbReference type="Proteomes" id="UP000446658">
    <property type="component" value="Unassembled WGS sequence"/>
</dbReference>
<dbReference type="GO" id="GO:0006310">
    <property type="term" value="P:DNA recombination"/>
    <property type="evidence" value="ECO:0007669"/>
    <property type="project" value="UniProtKB-KW"/>
</dbReference>
<dbReference type="SUPFAM" id="SSF56349">
    <property type="entry name" value="DNA breaking-rejoining enzymes"/>
    <property type="match status" value="1"/>
</dbReference>
<dbReference type="InterPro" id="IPR013762">
    <property type="entry name" value="Integrase-like_cat_sf"/>
</dbReference>